<dbReference type="RefSeq" id="WP_094932769.1">
    <property type="nucleotide sequence ID" value="NZ_CP022753.1"/>
</dbReference>
<keyword evidence="4" id="KW-1185">Reference proteome</keyword>
<dbReference type="AlphaFoldDB" id="A0A223SCB4"/>
<gene>
    <name evidence="3" type="ORF">CDO52_26060</name>
</gene>
<dbReference type="Pfam" id="PF04738">
    <property type="entry name" value="Lant_dehydr_N"/>
    <property type="match status" value="1"/>
</dbReference>
<evidence type="ECO:0000313" key="3">
    <source>
        <dbReference type="EMBL" id="ASU85804.1"/>
    </source>
</evidence>
<sequence length="1017" mass="112710">MSKRSPYGYRWSGAAQLRASTTPHDLTVPHDPFDDASITPGREWLASVWEREEVRDALATVNPALCDHITTTLSRQDATPRRVRKTVLSLVAYLLRWQRPTPLATFAGVASLSIGDHPDAVRGTDHRIVARPDSDWLSDVIDRLHGCRALLERLRVVTDNTGHVRGERFVTSGHSADGQTHLAAPEEVSISHSPPVAAALDAARTPVPYAQLRDLLAQRFPKADPARIMAMLDDLIAHRVLLTSLWAPMTRIDALGHVCEELAAANAQDIDEIADVVERLEAIHRQLIRPTPTTLRERTAPVIDQMHTLTGIAPTPLTVDTIVDCQVRLPHHVVRAAEEAADVLTRLSSHPFGAPPWRDYHARFRERYGPGALVPVLDLVSDSGLGLPAGYLGSGRGRTPRPLTDRDTALLALVQRAMAKGSDEIVLTEPLIDELAPEDDVLTVPRVELCGEIHAATLHALAEGDFSLVVTAAPRPTSSMAGRFAHLLPDDDQQRLAASYHSPQPDTLVAQLSFPPRKRRNANIARTTRLLPWAIPLAEHHSTGPDVIPLSDLAVTADARHFHLLRISTGQRVEAHVTHALEPATHTPPLARFLAEITHSRCAAYGPFDFGAAAHLPYLPRVRYNTTILSAARWLLDADNLPRATAPTPEWEESFTRWRRHWRVPDQVALVEHDRRLPLNLSHPVHRRLLRQRLGTHDWVELREAAAPEQMGWLGHPHEALFTLTRPEPITPPPLIPLPVRPVSTQEAHLPGGDVVHAQLYAHPQRFDEIITAYLPELGCLLHARDAWWFHRHCDMTRRDTDQYLAFYLRVPPALSYGQAVETVHTWAQDLRRHRLLSRLALATYQPQTGRYGYGPALQAAEEVFAADSAAAVAQIRAARRSHTAPQPLAAASMVDLVTSFTDHGLQWLSDDMPHTAGPVDQSLRRQALHLAAPDGDRTALYALNSGDEVAAAWQTRAAALADYHKHLASERDPHTVLRSLLHLHHVRALGVSPNQETLTIRTARVVARSHTARTAR</sequence>
<name>A0A223SCB4_9ACTN</name>
<dbReference type="OrthoDB" id="1273722at2"/>
<dbReference type="EMBL" id="CP022753">
    <property type="protein sequence ID" value="ASU85804.1"/>
    <property type="molecule type" value="Genomic_DNA"/>
</dbReference>
<reference evidence="3 4" key="1">
    <citation type="submission" date="2017-08" db="EMBL/GenBank/DDBJ databases">
        <title>The complete genome sequence of Nocardiopsis gilva YIM 90087.</title>
        <authorList>
            <person name="Yin M."/>
            <person name="Tang S."/>
        </authorList>
    </citation>
    <scope>NUCLEOTIDE SEQUENCE [LARGE SCALE GENOMIC DNA]</scope>
    <source>
        <strain evidence="3 4">YIM 90087</strain>
    </source>
</reference>
<evidence type="ECO:0000259" key="2">
    <source>
        <dbReference type="Pfam" id="PF14028"/>
    </source>
</evidence>
<evidence type="ECO:0000313" key="4">
    <source>
        <dbReference type="Proteomes" id="UP000215005"/>
    </source>
</evidence>
<dbReference type="KEGG" id="ngv:CDO52_26060"/>
<evidence type="ECO:0008006" key="5">
    <source>
        <dbReference type="Google" id="ProtNLM"/>
    </source>
</evidence>
<dbReference type="Pfam" id="PF14028">
    <property type="entry name" value="Lant_dehydr_C"/>
    <property type="match status" value="1"/>
</dbReference>
<dbReference type="InterPro" id="IPR006827">
    <property type="entry name" value="Lant_deHydtase_N"/>
</dbReference>
<evidence type="ECO:0000259" key="1">
    <source>
        <dbReference type="Pfam" id="PF04738"/>
    </source>
</evidence>
<dbReference type="NCBIfam" id="TIGR03891">
    <property type="entry name" value="thiopep_ocin"/>
    <property type="match status" value="1"/>
</dbReference>
<accession>A0A223SCB4</accession>
<organism evidence="3 4">
    <name type="scientific">Nocardiopsis gilva YIM 90087</name>
    <dbReference type="NCBI Taxonomy" id="1235441"/>
    <lineage>
        <taxon>Bacteria</taxon>
        <taxon>Bacillati</taxon>
        <taxon>Actinomycetota</taxon>
        <taxon>Actinomycetes</taxon>
        <taxon>Streptosporangiales</taxon>
        <taxon>Nocardiopsidaceae</taxon>
        <taxon>Nocardiopsis</taxon>
    </lineage>
</organism>
<proteinExistence type="predicted"/>
<feature type="domain" description="Thiopeptide-type bacteriocin biosynthesis" evidence="2">
    <location>
        <begin position="758"/>
        <end position="1001"/>
    </location>
</feature>
<dbReference type="InterPro" id="IPR023809">
    <property type="entry name" value="Thiopep_bacteriocin_synth_dom"/>
</dbReference>
<dbReference type="Proteomes" id="UP000215005">
    <property type="component" value="Chromosome"/>
</dbReference>
<feature type="domain" description="Lantibiotic dehydratase N-terminal" evidence="1">
    <location>
        <begin position="51"/>
        <end position="690"/>
    </location>
</feature>
<protein>
    <recommendedName>
        <fullName evidence="5">Lantibiotic dehydratase</fullName>
    </recommendedName>
</protein>